<accession>A0A3B0P906</accession>
<organism evidence="2 3">
    <name type="scientific">Mycoplasmopsis synoviae</name>
    <name type="common">Mycoplasma synoviae</name>
    <dbReference type="NCBI Taxonomy" id="2109"/>
    <lineage>
        <taxon>Bacteria</taxon>
        <taxon>Bacillati</taxon>
        <taxon>Mycoplasmatota</taxon>
        <taxon>Mycoplasmoidales</taxon>
        <taxon>Metamycoplasmataceae</taxon>
        <taxon>Mycoplasmopsis</taxon>
    </lineage>
</organism>
<dbReference type="AlphaFoldDB" id="A0A3B0P906"/>
<feature type="region of interest" description="Disordered" evidence="1">
    <location>
        <begin position="1"/>
        <end position="22"/>
    </location>
</feature>
<evidence type="ECO:0000313" key="2">
    <source>
        <dbReference type="EMBL" id="SYV92670.1"/>
    </source>
</evidence>
<feature type="non-terminal residue" evidence="2">
    <location>
        <position position="80"/>
    </location>
</feature>
<name>A0A3B0P906_MYCSY</name>
<gene>
    <name evidence="2" type="ORF">NCTC10124_00397</name>
</gene>
<dbReference type="EMBL" id="LS991953">
    <property type="protein sequence ID" value="SYV92670.1"/>
    <property type="molecule type" value="Genomic_DNA"/>
</dbReference>
<reference evidence="3" key="1">
    <citation type="submission" date="2018-06" db="EMBL/GenBank/DDBJ databases">
        <authorList>
            <consortium name="Pathogen Informatics"/>
        </authorList>
    </citation>
    <scope>NUCLEOTIDE SEQUENCE [LARGE SCALE GENOMIC DNA]</scope>
    <source>
        <strain evidence="3">NCTC10124</strain>
    </source>
</reference>
<dbReference type="Proteomes" id="UP000259328">
    <property type="component" value="Chromosome"/>
</dbReference>
<evidence type="ECO:0000313" key="3">
    <source>
        <dbReference type="Proteomes" id="UP000259328"/>
    </source>
</evidence>
<sequence length="80" mass="9004">MSMPDFNNSEKLTTIRGSVPSSLNNIKGDAFAVRNDYALGVDLEVEPAMYQISDTHYVKSALLDEKAPKYELPPLIKKMW</sequence>
<proteinExistence type="predicted"/>
<evidence type="ECO:0000256" key="1">
    <source>
        <dbReference type="SAM" id="MobiDB-lite"/>
    </source>
</evidence>
<protein>
    <submittedName>
        <fullName evidence="2">Uncharacterized protein</fullName>
    </submittedName>
</protein>